<gene>
    <name evidence="1" type="ORF">SAMN05216557_10951</name>
</gene>
<evidence type="ECO:0000313" key="2">
    <source>
        <dbReference type="Proteomes" id="UP000323502"/>
    </source>
</evidence>
<dbReference type="Proteomes" id="UP000323502">
    <property type="component" value="Unassembled WGS sequence"/>
</dbReference>
<organism evidence="1 2">
    <name type="scientific">Sphingomonas carotinifaciens</name>
    <dbReference type="NCBI Taxonomy" id="1166323"/>
    <lineage>
        <taxon>Bacteria</taxon>
        <taxon>Pseudomonadati</taxon>
        <taxon>Pseudomonadota</taxon>
        <taxon>Alphaproteobacteria</taxon>
        <taxon>Sphingomonadales</taxon>
        <taxon>Sphingomonadaceae</taxon>
        <taxon>Sphingomonas</taxon>
    </lineage>
</organism>
<name>A0A1G7QWB5_9SPHN</name>
<dbReference type="AlphaFoldDB" id="A0A1G7QWB5"/>
<proteinExistence type="predicted"/>
<dbReference type="EMBL" id="FNBI01000009">
    <property type="protein sequence ID" value="SDG02179.1"/>
    <property type="molecule type" value="Genomic_DNA"/>
</dbReference>
<evidence type="ECO:0000313" key="1">
    <source>
        <dbReference type="EMBL" id="SDG02179.1"/>
    </source>
</evidence>
<reference evidence="1 2" key="1">
    <citation type="submission" date="2016-10" db="EMBL/GenBank/DDBJ databases">
        <authorList>
            <person name="Varghese N."/>
            <person name="Submissions S."/>
        </authorList>
    </citation>
    <scope>NUCLEOTIDE SEQUENCE [LARGE SCALE GENOMIC DNA]</scope>
    <source>
        <strain evidence="1 2">S7-754</strain>
    </source>
</reference>
<protein>
    <submittedName>
        <fullName evidence="1">Uncharacterized protein</fullName>
    </submittedName>
</protein>
<keyword evidence="2" id="KW-1185">Reference proteome</keyword>
<sequence>MRIFNYPDAEQHPFGAHGVLLALPIAAALWACIIATIF</sequence>
<accession>A0A1G7QWB5</accession>